<keyword evidence="3" id="KW-0813">Transport</keyword>
<comment type="subunit">
    <text evidence="2">Homotrimer.</text>
</comment>
<proteinExistence type="predicted"/>
<dbReference type="Proteomes" id="UP000664731">
    <property type="component" value="Unassembled WGS sequence"/>
</dbReference>
<dbReference type="PRINTS" id="PR00184">
    <property type="entry name" value="NEISSPPORIN"/>
</dbReference>
<evidence type="ECO:0000256" key="10">
    <source>
        <dbReference type="ARBA" id="ARBA00023237"/>
    </source>
</evidence>
<sequence length="344" mass="36097">MKTTLFALAALTATGGALAQSSSVTLFGVVDASVAHVSTKDGSVTGLANGGNASSRLGFRGVEDLGNGLKASFWLEGGINVDDGGSGFKFDRRSTIGLLGNFGEVRLGRDKTPTYQNLETFHAFGDSGMGAINGHNLISSSAAGTIEGSNPKRYSNSISYLLPKMNGFYGQASYAFGEKAKGNSNSLSSSMGVRLGYGNGPLNVALGYGTTKGGTAADTINYKTFNLGASYNFGMLTPMVLIASERGNNQRVDLYSVGVKAPVGPGEVRAAVSWYKDKKRNERDSVRLALGYGYKLSKRTELYATVAHMSNDDNATRKLGTSLAHTVAAGKNATGYELGLRHNF</sequence>
<evidence type="ECO:0000256" key="2">
    <source>
        <dbReference type="ARBA" id="ARBA00011233"/>
    </source>
</evidence>
<evidence type="ECO:0000256" key="3">
    <source>
        <dbReference type="ARBA" id="ARBA00022448"/>
    </source>
</evidence>
<dbReference type="EMBL" id="JAFNME010000009">
    <property type="protein sequence ID" value="MBO1249358.1"/>
    <property type="molecule type" value="Genomic_DNA"/>
</dbReference>
<keyword evidence="4" id="KW-1134">Transmembrane beta strand</keyword>
<dbReference type="InterPro" id="IPR002299">
    <property type="entry name" value="Porin_Neis"/>
</dbReference>
<evidence type="ECO:0000313" key="13">
    <source>
        <dbReference type="EMBL" id="MBO1249358.1"/>
    </source>
</evidence>
<name>A0A939GYZ7_9BURK</name>
<dbReference type="PANTHER" id="PTHR34501:SF9">
    <property type="entry name" value="MAJOR OUTER MEMBRANE PROTEIN P.IA"/>
    <property type="match status" value="1"/>
</dbReference>
<feature type="chain" id="PRO_5036774168" evidence="11">
    <location>
        <begin position="20"/>
        <end position="344"/>
    </location>
</feature>
<dbReference type="SUPFAM" id="SSF56935">
    <property type="entry name" value="Porins"/>
    <property type="match status" value="1"/>
</dbReference>
<evidence type="ECO:0000256" key="4">
    <source>
        <dbReference type="ARBA" id="ARBA00022452"/>
    </source>
</evidence>
<accession>A0A939GYZ7</accession>
<dbReference type="RefSeq" id="WP_207574878.1">
    <property type="nucleotide sequence ID" value="NZ_JAFNME010000009.1"/>
</dbReference>
<keyword evidence="6 11" id="KW-0732">Signal</keyword>
<dbReference type="GO" id="GO:0046930">
    <property type="term" value="C:pore complex"/>
    <property type="evidence" value="ECO:0007669"/>
    <property type="project" value="UniProtKB-KW"/>
</dbReference>
<gene>
    <name evidence="13" type="ORF">J1777_05835</name>
</gene>
<evidence type="ECO:0000256" key="5">
    <source>
        <dbReference type="ARBA" id="ARBA00022692"/>
    </source>
</evidence>
<evidence type="ECO:0000313" key="14">
    <source>
        <dbReference type="Proteomes" id="UP000664731"/>
    </source>
</evidence>
<evidence type="ECO:0000256" key="11">
    <source>
        <dbReference type="SAM" id="SignalP"/>
    </source>
</evidence>
<dbReference type="Pfam" id="PF13609">
    <property type="entry name" value="Porin_4"/>
    <property type="match status" value="1"/>
</dbReference>
<dbReference type="GO" id="GO:0006811">
    <property type="term" value="P:monoatomic ion transport"/>
    <property type="evidence" value="ECO:0007669"/>
    <property type="project" value="UniProtKB-KW"/>
</dbReference>
<evidence type="ECO:0000256" key="7">
    <source>
        <dbReference type="ARBA" id="ARBA00023065"/>
    </source>
</evidence>
<evidence type="ECO:0000259" key="12">
    <source>
        <dbReference type="Pfam" id="PF13609"/>
    </source>
</evidence>
<reference evidence="13" key="1">
    <citation type="submission" date="2021-03" db="EMBL/GenBank/DDBJ databases">
        <title>Comamonas denitrificans.</title>
        <authorList>
            <person name="Finster K."/>
        </authorList>
    </citation>
    <scope>NUCLEOTIDE SEQUENCE</scope>
    <source>
        <strain evidence="13">MM2021_4</strain>
    </source>
</reference>
<keyword evidence="5" id="KW-0812">Transmembrane</keyword>
<evidence type="ECO:0000256" key="1">
    <source>
        <dbReference type="ARBA" id="ARBA00004571"/>
    </source>
</evidence>
<dbReference type="InterPro" id="IPR033900">
    <property type="entry name" value="Gram_neg_porin_domain"/>
</dbReference>
<dbReference type="CDD" id="cd00342">
    <property type="entry name" value="gram_neg_porins"/>
    <property type="match status" value="1"/>
</dbReference>
<keyword evidence="7" id="KW-0406">Ion transport</keyword>
<dbReference type="PANTHER" id="PTHR34501">
    <property type="entry name" value="PROTEIN YDDL-RELATED"/>
    <property type="match status" value="1"/>
</dbReference>
<dbReference type="AlphaFoldDB" id="A0A939GYZ7"/>
<comment type="caution">
    <text evidence="13">The sequence shown here is derived from an EMBL/GenBank/DDBJ whole genome shotgun (WGS) entry which is preliminary data.</text>
</comment>
<keyword evidence="14" id="KW-1185">Reference proteome</keyword>
<evidence type="ECO:0000256" key="8">
    <source>
        <dbReference type="ARBA" id="ARBA00023114"/>
    </source>
</evidence>
<feature type="signal peptide" evidence="11">
    <location>
        <begin position="1"/>
        <end position="19"/>
    </location>
</feature>
<keyword evidence="10" id="KW-0998">Cell outer membrane</keyword>
<keyword evidence="9" id="KW-0472">Membrane</keyword>
<evidence type="ECO:0000256" key="9">
    <source>
        <dbReference type="ARBA" id="ARBA00023136"/>
    </source>
</evidence>
<dbReference type="GO" id="GO:0015288">
    <property type="term" value="F:porin activity"/>
    <property type="evidence" value="ECO:0007669"/>
    <property type="project" value="UniProtKB-KW"/>
</dbReference>
<organism evidence="13 14">
    <name type="scientific">Comamonas denitrificans</name>
    <dbReference type="NCBI Taxonomy" id="117506"/>
    <lineage>
        <taxon>Bacteria</taxon>
        <taxon>Pseudomonadati</taxon>
        <taxon>Pseudomonadota</taxon>
        <taxon>Betaproteobacteria</taxon>
        <taxon>Burkholderiales</taxon>
        <taxon>Comamonadaceae</taxon>
        <taxon>Comamonas</taxon>
    </lineage>
</organism>
<dbReference type="GO" id="GO:0009279">
    <property type="term" value="C:cell outer membrane"/>
    <property type="evidence" value="ECO:0007669"/>
    <property type="project" value="UniProtKB-SubCell"/>
</dbReference>
<dbReference type="InterPro" id="IPR023614">
    <property type="entry name" value="Porin_dom_sf"/>
</dbReference>
<dbReference type="Gene3D" id="2.40.160.10">
    <property type="entry name" value="Porin"/>
    <property type="match status" value="1"/>
</dbReference>
<feature type="domain" description="Porin" evidence="12">
    <location>
        <begin position="7"/>
        <end position="314"/>
    </location>
</feature>
<comment type="subcellular location">
    <subcellularLocation>
        <location evidence="1">Cell outer membrane</location>
        <topology evidence="1">Multi-pass membrane protein</topology>
    </subcellularLocation>
</comment>
<dbReference type="InterPro" id="IPR050298">
    <property type="entry name" value="Gram-neg_bact_OMP"/>
</dbReference>
<protein>
    <submittedName>
        <fullName evidence="13">Porin</fullName>
    </submittedName>
</protein>
<evidence type="ECO:0000256" key="6">
    <source>
        <dbReference type="ARBA" id="ARBA00022729"/>
    </source>
</evidence>
<keyword evidence="8" id="KW-0626">Porin</keyword>